<dbReference type="RefSeq" id="WP_139185859.1">
    <property type="nucleotide sequence ID" value="NZ_FMYH01000008.1"/>
</dbReference>
<dbReference type="Pfam" id="PF00395">
    <property type="entry name" value="SLH"/>
    <property type="match status" value="2"/>
</dbReference>
<feature type="non-terminal residue" evidence="2">
    <location>
        <position position="1"/>
    </location>
</feature>
<dbReference type="InterPro" id="IPR051465">
    <property type="entry name" value="Cell_Envelope_Struct_Comp"/>
</dbReference>
<protein>
    <submittedName>
        <fullName evidence="2">S-layer homology domain-containing protein</fullName>
    </submittedName>
</protein>
<feature type="domain" description="SLH" evidence="1">
    <location>
        <begin position="96"/>
        <end position="154"/>
    </location>
</feature>
<dbReference type="PROSITE" id="PS51272">
    <property type="entry name" value="SLH"/>
    <property type="match status" value="3"/>
</dbReference>
<dbReference type="OrthoDB" id="514320at2"/>
<feature type="domain" description="SLH" evidence="1">
    <location>
        <begin position="30"/>
        <end position="95"/>
    </location>
</feature>
<evidence type="ECO:0000259" key="1">
    <source>
        <dbReference type="PROSITE" id="PS51272"/>
    </source>
</evidence>
<sequence>VVGIGFTLGSESFGNGVINSIVANNTTYTFGLDPFADNAGSPFEAEINWMQAKGISTGTANADGTFSFLPTTTLSRQAMAAFLYRASGSPKFVAPVLSPFNDVKTSDAFYLEIAWLADSGITAGYGDGGFHPSAPVTRQALAAYLYRVAGSPAPAAPAPFTDVKADNEFADAIAWASETGITTGWEDNTFRPSQSITRQAVAAFLFRAFDV</sequence>
<dbReference type="InterPro" id="IPR001119">
    <property type="entry name" value="SLH_dom"/>
</dbReference>
<feature type="domain" description="SLH" evidence="1">
    <location>
        <begin position="156"/>
        <end position="211"/>
    </location>
</feature>
<dbReference type="EMBL" id="FMYH01000008">
    <property type="protein sequence ID" value="SDD58231.1"/>
    <property type="molecule type" value="Genomic_DNA"/>
</dbReference>
<dbReference type="PANTHER" id="PTHR43308">
    <property type="entry name" value="OUTER MEMBRANE PROTEIN ALPHA-RELATED"/>
    <property type="match status" value="1"/>
</dbReference>
<proteinExistence type="predicted"/>
<evidence type="ECO:0000313" key="2">
    <source>
        <dbReference type="EMBL" id="SDD58231.1"/>
    </source>
</evidence>
<gene>
    <name evidence="2" type="ORF">SAMN05216410_3563</name>
</gene>
<name>A0A1G6VXE5_9MICO</name>
<dbReference type="Proteomes" id="UP000199039">
    <property type="component" value="Unassembled WGS sequence"/>
</dbReference>
<organism evidence="2 3">
    <name type="scientific">Sanguibacter gelidistatuariae</name>
    <dbReference type="NCBI Taxonomy" id="1814289"/>
    <lineage>
        <taxon>Bacteria</taxon>
        <taxon>Bacillati</taxon>
        <taxon>Actinomycetota</taxon>
        <taxon>Actinomycetes</taxon>
        <taxon>Micrococcales</taxon>
        <taxon>Sanguibacteraceae</taxon>
        <taxon>Sanguibacter</taxon>
    </lineage>
</organism>
<dbReference type="AlphaFoldDB" id="A0A1G6VXE5"/>
<accession>A0A1G6VXE5</accession>
<dbReference type="STRING" id="1814289.SAMN05216410_3563"/>
<evidence type="ECO:0000313" key="3">
    <source>
        <dbReference type="Proteomes" id="UP000199039"/>
    </source>
</evidence>
<keyword evidence="3" id="KW-1185">Reference proteome</keyword>
<reference evidence="2 3" key="1">
    <citation type="submission" date="2016-09" db="EMBL/GenBank/DDBJ databases">
        <authorList>
            <person name="Capua I."/>
            <person name="De Benedictis P."/>
            <person name="Joannis T."/>
            <person name="Lombin L.H."/>
            <person name="Cattoli G."/>
        </authorList>
    </citation>
    <scope>NUCLEOTIDE SEQUENCE [LARGE SCALE GENOMIC DNA]</scope>
    <source>
        <strain evidence="2 3">ISLP-3</strain>
    </source>
</reference>